<dbReference type="Pfam" id="PF18906">
    <property type="entry name" value="Phage_tube_2"/>
    <property type="match status" value="2"/>
</dbReference>
<dbReference type="RefSeq" id="WP_102113501.1">
    <property type="nucleotide sequence ID" value="NZ_BMGN01000012.1"/>
</dbReference>
<dbReference type="AlphaFoldDB" id="A0A2K9NFU6"/>
<protein>
    <submittedName>
        <fullName evidence="1">Uncharacterized protein</fullName>
    </submittedName>
</protein>
<sequence>MTSSNRVRLTGVAEQTFGTTPNTPRMRTQRVTSIGLSKKTTYADPNVIRADRMNGDPIPVGQSNDGNIGIEWHFPPAGSLLRSEIQSAFCAAFVETPSRDNDGTADSVITDIGTVANAITFTTGAAFVVGHLILNTGFGVAGNNGLFPVTTGGATSLVSTGAFTTPETAPPATARTKVVGFQGTSGDIAATATGLSSTTLNFTTLGLAVGQWIKIGGTGSAFRFATSACNVWARIAATPTATALKLDNLPPSWTTDTGTGKTIRVFFGDMIKNGVDKYGITCERGYMGQTVPTYIAQNGMRVNTLEFGGQAKGVATGSIAFVGMKGTVTTTSLDASPDAEPSEADYQTLAFSAHCGRVGYGGAALGSPNWAKAIKFTINNNLRPIEATSDGDSTAPGPVDVQDGSFDVAVELDTFFGSKAVLDDIENGIARAINTRLYRDKRAMIWEAPRITPREGDPTVGGKNQDVMLPVRGTASYDSVTGAQLILNLLEYAEE</sequence>
<name>A0A2K9NFU6_9PROT</name>
<dbReference type="OrthoDB" id="8048894at2"/>
<dbReference type="KEGG" id="ncb:C0V82_16080"/>
<keyword evidence="2" id="KW-1185">Reference proteome</keyword>
<evidence type="ECO:0000313" key="1">
    <source>
        <dbReference type="EMBL" id="AUN31947.1"/>
    </source>
</evidence>
<organism evidence="1 2">
    <name type="scientific">Niveispirillum cyanobacteriorum</name>
    <dbReference type="NCBI Taxonomy" id="1612173"/>
    <lineage>
        <taxon>Bacteria</taxon>
        <taxon>Pseudomonadati</taxon>
        <taxon>Pseudomonadota</taxon>
        <taxon>Alphaproteobacteria</taxon>
        <taxon>Rhodospirillales</taxon>
        <taxon>Azospirillaceae</taxon>
        <taxon>Niveispirillum</taxon>
    </lineage>
</organism>
<accession>A0A2K9NFU6</accession>
<reference evidence="1 2" key="1">
    <citation type="submission" date="2017-12" db="EMBL/GenBank/DDBJ databases">
        <title>Genomes of bacteria within cyanobacterial aggregates.</title>
        <authorList>
            <person name="Cai H."/>
        </authorList>
    </citation>
    <scope>NUCLEOTIDE SEQUENCE [LARGE SCALE GENOMIC DNA]</scope>
    <source>
        <strain evidence="1 2">TH16</strain>
    </source>
</reference>
<dbReference type="EMBL" id="CP025612">
    <property type="protein sequence ID" value="AUN31947.1"/>
    <property type="molecule type" value="Genomic_DNA"/>
</dbReference>
<evidence type="ECO:0000313" key="2">
    <source>
        <dbReference type="Proteomes" id="UP000234752"/>
    </source>
</evidence>
<dbReference type="Proteomes" id="UP000234752">
    <property type="component" value="Chromosome eg_2"/>
</dbReference>
<dbReference type="InterPro" id="IPR044000">
    <property type="entry name" value="Phage_tube_2"/>
</dbReference>
<gene>
    <name evidence="1" type="ORF">C0V82_16080</name>
</gene>
<proteinExistence type="predicted"/>